<reference evidence="3" key="2">
    <citation type="submission" date="2020-05" db="EMBL/GenBank/DDBJ databases">
        <title>Complete genome sequence of Bradyrhizobium diazoefficiens XF3 isolated from soybean nodule.</title>
        <authorList>
            <person name="Noda R."/>
            <person name="Kakizaki K."/>
            <person name="Minamisawa K."/>
        </authorList>
    </citation>
    <scope>NUCLEOTIDE SEQUENCE</scope>
    <source>
        <strain evidence="3">XF3</strain>
    </source>
</reference>
<dbReference type="EMBL" id="AP023093">
    <property type="protein sequence ID" value="BCE41478.1"/>
    <property type="molecule type" value="Genomic_DNA"/>
</dbReference>
<feature type="compositionally biased region" description="Low complexity" evidence="1">
    <location>
        <begin position="43"/>
        <end position="57"/>
    </location>
</feature>
<evidence type="ECO:0000313" key="2">
    <source>
        <dbReference type="EMBL" id="BCE32700.1"/>
    </source>
</evidence>
<gene>
    <name evidence="2" type="ORF">XF2B_64690</name>
    <name evidence="3" type="ORF">XF3B_65090</name>
</gene>
<dbReference type="AlphaFoldDB" id="A0A809YTW4"/>
<feature type="region of interest" description="Disordered" evidence="1">
    <location>
        <begin position="43"/>
        <end position="100"/>
    </location>
</feature>
<reference evidence="2" key="1">
    <citation type="submission" date="2020-05" db="EMBL/GenBank/DDBJ databases">
        <title>Complete genome sequence of Bradyrhizobium diazoefficiens XF2 isolated from soybean nodule.</title>
        <authorList>
            <person name="Noda R."/>
            <person name="Kakizaki K."/>
            <person name="Minamisawa K."/>
        </authorList>
    </citation>
    <scope>NUCLEOTIDE SEQUENCE</scope>
    <source>
        <strain evidence="2">XF2</strain>
    </source>
</reference>
<accession>A0A809YTW4</accession>
<evidence type="ECO:0000313" key="3">
    <source>
        <dbReference type="EMBL" id="BCE41478.1"/>
    </source>
</evidence>
<proteinExistence type="predicted"/>
<dbReference type="EMBL" id="AP023092">
    <property type="protein sequence ID" value="BCE32700.1"/>
    <property type="molecule type" value="Genomic_DNA"/>
</dbReference>
<evidence type="ECO:0000256" key="1">
    <source>
        <dbReference type="SAM" id="MobiDB-lite"/>
    </source>
</evidence>
<name>A0A809YTW4_9BRAD</name>
<sequence>MPRNFMGGGSVPIVAKNVSARRIFATIPGKIMAVPPDPTAFPRQRGARGSLGRSAAGFTPVHGWPNSCRQDRALRPGHKKNKVPLGDWERHDQIVKSNKP</sequence>
<protein>
    <submittedName>
        <fullName evidence="3">Uncharacterized protein</fullName>
    </submittedName>
</protein>
<organism evidence="3">
    <name type="scientific">Bradyrhizobium diazoefficiens</name>
    <dbReference type="NCBI Taxonomy" id="1355477"/>
    <lineage>
        <taxon>Bacteria</taxon>
        <taxon>Pseudomonadati</taxon>
        <taxon>Pseudomonadota</taxon>
        <taxon>Alphaproteobacteria</taxon>
        <taxon>Hyphomicrobiales</taxon>
        <taxon>Nitrobacteraceae</taxon>
        <taxon>Bradyrhizobium</taxon>
    </lineage>
</organism>